<evidence type="ECO:0000313" key="14">
    <source>
        <dbReference type="EMBL" id="AEV68718.1"/>
    </source>
</evidence>
<evidence type="ECO:0000256" key="13">
    <source>
        <dbReference type="PIRSR" id="PIRSR006246-5"/>
    </source>
</evidence>
<comment type="catalytic activity">
    <reaction evidence="9">
        <text>L-aspartate + H(+) = beta-alanine + CO2</text>
        <dbReference type="Rhea" id="RHEA:19497"/>
        <dbReference type="ChEBI" id="CHEBI:15378"/>
        <dbReference type="ChEBI" id="CHEBI:16526"/>
        <dbReference type="ChEBI" id="CHEBI:29991"/>
        <dbReference type="ChEBI" id="CHEBI:57966"/>
        <dbReference type="EC" id="4.1.1.11"/>
    </reaction>
</comment>
<dbReference type="STRING" id="720554.Clocl_2124"/>
<evidence type="ECO:0000256" key="9">
    <source>
        <dbReference type="HAMAP-Rule" id="MF_00446"/>
    </source>
</evidence>
<gene>
    <name evidence="9" type="primary">panD</name>
    <name evidence="14" type="ordered locus">Clocl_2124</name>
</gene>
<feature type="active site" description="Schiff-base intermediate with substrate; via pyruvic acid" evidence="9 10">
    <location>
        <position position="25"/>
    </location>
</feature>
<comment type="function">
    <text evidence="9">Catalyzes the pyruvoyl-dependent decarboxylation of aspartate to produce beta-alanine.</text>
</comment>
<dbReference type="GO" id="GO:0004068">
    <property type="term" value="F:aspartate 1-decarboxylase activity"/>
    <property type="evidence" value="ECO:0007669"/>
    <property type="project" value="UniProtKB-UniRule"/>
</dbReference>
<dbReference type="Proteomes" id="UP000005435">
    <property type="component" value="Chromosome"/>
</dbReference>
<dbReference type="GO" id="GO:0006523">
    <property type="term" value="P:alanine biosynthetic process"/>
    <property type="evidence" value="ECO:0007669"/>
    <property type="project" value="InterPro"/>
</dbReference>
<name>G8LWQ0_ACECE</name>
<feature type="binding site" evidence="9 11">
    <location>
        <position position="57"/>
    </location>
    <ligand>
        <name>substrate</name>
    </ligand>
</feature>
<dbReference type="PANTHER" id="PTHR21012">
    <property type="entry name" value="ASPARTATE 1-DECARBOXYLASE"/>
    <property type="match status" value="1"/>
</dbReference>
<keyword evidence="3 9" id="KW-0210">Decarboxylase</keyword>
<evidence type="ECO:0000256" key="8">
    <source>
        <dbReference type="ARBA" id="ARBA00023317"/>
    </source>
</evidence>
<evidence type="ECO:0000256" key="7">
    <source>
        <dbReference type="ARBA" id="ARBA00023270"/>
    </source>
</evidence>
<dbReference type="EC" id="4.1.1.11" evidence="9"/>
<dbReference type="HOGENOM" id="CLU_115305_2_0_9"/>
<keyword evidence="4 9" id="KW-0068">Autocatalytic cleavage</keyword>
<protein>
    <recommendedName>
        <fullName evidence="9">Aspartate 1-decarboxylase</fullName>
        <ecNumber evidence="9">4.1.1.11</ecNumber>
    </recommendedName>
    <alternativeName>
        <fullName evidence="9">Aspartate alpha-decarboxylase</fullName>
    </alternativeName>
    <component>
        <recommendedName>
            <fullName evidence="9">Aspartate 1-decarboxylase beta chain</fullName>
        </recommendedName>
    </component>
    <component>
        <recommendedName>
            <fullName evidence="9">Aspartate 1-decarboxylase alpha chain</fullName>
        </recommendedName>
    </component>
</protein>
<evidence type="ECO:0000256" key="3">
    <source>
        <dbReference type="ARBA" id="ARBA00022793"/>
    </source>
</evidence>
<reference evidence="15" key="1">
    <citation type="submission" date="2011-12" db="EMBL/GenBank/DDBJ databases">
        <title>Complete sequence of Clostridium clariflavum DSM 19732.</title>
        <authorList>
            <consortium name="US DOE Joint Genome Institute"/>
            <person name="Lucas S."/>
            <person name="Han J."/>
            <person name="Lapidus A."/>
            <person name="Cheng J.-F."/>
            <person name="Goodwin L."/>
            <person name="Pitluck S."/>
            <person name="Peters L."/>
            <person name="Teshima H."/>
            <person name="Detter J.C."/>
            <person name="Han C."/>
            <person name="Tapia R."/>
            <person name="Land M."/>
            <person name="Hauser L."/>
            <person name="Kyrpides N."/>
            <person name="Ivanova N."/>
            <person name="Pagani I."/>
            <person name="Kitzmiller T."/>
            <person name="Lynd L."/>
            <person name="Izquierdo J."/>
            <person name="Woyke T."/>
        </authorList>
    </citation>
    <scope>NUCLEOTIDE SEQUENCE [LARGE SCALE GENOMIC DNA]</scope>
    <source>
        <strain evidence="15">DSM 19732 / NBRC 101661 / EBR45</strain>
    </source>
</reference>
<comment type="cofactor">
    <cofactor evidence="9 10">
        <name>pyruvate</name>
        <dbReference type="ChEBI" id="CHEBI:15361"/>
    </cofactor>
    <text evidence="9 10">Binds 1 pyruvoyl group covalently per subunit.</text>
</comment>
<dbReference type="AlphaFoldDB" id="G8LWQ0"/>
<sequence length="130" mass="14529">MFVHLMKSKIHRAVVTEANLNYVGSITIDEDLMDAADIMKNEKVQVVNNNNGNRFETYVIPGKRGSGVICLNGAAARLVHPGDIVIIISYGLFEKNEAKNFNPKIVFVDENNKIVEIKGEEEHGEIYDPK</sequence>
<keyword evidence="8 9" id="KW-0670">Pyruvate</keyword>
<organism evidence="14 15">
    <name type="scientific">Acetivibrio clariflavus (strain DSM 19732 / NBRC 101661 / EBR45)</name>
    <name type="common">Clostridium clariflavum</name>
    <dbReference type="NCBI Taxonomy" id="720554"/>
    <lineage>
        <taxon>Bacteria</taxon>
        <taxon>Bacillati</taxon>
        <taxon>Bacillota</taxon>
        <taxon>Clostridia</taxon>
        <taxon>Eubacteriales</taxon>
        <taxon>Oscillospiraceae</taxon>
        <taxon>Acetivibrio</taxon>
    </lineage>
</organism>
<dbReference type="NCBIfam" id="TIGR00223">
    <property type="entry name" value="panD"/>
    <property type="match status" value="1"/>
</dbReference>
<feature type="active site" description="Proton donor" evidence="9 10">
    <location>
        <position position="58"/>
    </location>
</feature>
<feature type="modified residue" description="Pyruvic acid (Ser)" evidence="9 12">
    <location>
        <position position="25"/>
    </location>
</feature>
<dbReference type="Pfam" id="PF02261">
    <property type="entry name" value="Asp_decarbox"/>
    <property type="match status" value="1"/>
</dbReference>
<dbReference type="eggNOG" id="COG0853">
    <property type="taxonomic scope" value="Bacteria"/>
</dbReference>
<dbReference type="Gene3D" id="2.40.40.20">
    <property type="match status" value="1"/>
</dbReference>
<keyword evidence="6 9" id="KW-0456">Lyase</keyword>
<comment type="PTM">
    <text evidence="9 12">Is synthesized initially as an inactive proenzyme, which is activated by self-cleavage at a specific serine bond to produce a beta-subunit with a hydroxyl group at its C-terminus and an alpha-subunit with a pyruvoyl group at its N-terminus.</text>
</comment>
<keyword evidence="7 9" id="KW-0704">Schiff base</keyword>
<dbReference type="PIRSF" id="PIRSF006246">
    <property type="entry name" value="Asp_decarbox"/>
    <property type="match status" value="1"/>
</dbReference>
<keyword evidence="2 9" id="KW-0566">Pantothenate biosynthesis</keyword>
<dbReference type="OrthoDB" id="9803983at2"/>
<dbReference type="UniPathway" id="UPA00028">
    <property type="reaction ID" value="UER00002"/>
</dbReference>
<evidence type="ECO:0000256" key="11">
    <source>
        <dbReference type="PIRSR" id="PIRSR006246-2"/>
    </source>
</evidence>
<evidence type="ECO:0000256" key="6">
    <source>
        <dbReference type="ARBA" id="ARBA00023239"/>
    </source>
</evidence>
<dbReference type="HAMAP" id="MF_00446">
    <property type="entry name" value="PanD"/>
    <property type="match status" value="1"/>
</dbReference>
<reference evidence="14 15" key="2">
    <citation type="journal article" date="2012" name="Stand. Genomic Sci.">
        <title>Complete Genome Sequence of Clostridium clariflavum DSM 19732.</title>
        <authorList>
            <person name="Izquierdo J.A."/>
            <person name="Goodwin L."/>
            <person name="Davenport K.W."/>
            <person name="Teshima H."/>
            <person name="Bruce D."/>
            <person name="Detter C."/>
            <person name="Tapia R."/>
            <person name="Han S."/>
            <person name="Land M."/>
            <person name="Hauser L."/>
            <person name="Jeffries C.D."/>
            <person name="Han J."/>
            <person name="Pitluck S."/>
            <person name="Nolan M."/>
            <person name="Chen A."/>
            <person name="Huntemann M."/>
            <person name="Mavromatis K."/>
            <person name="Mikhailova N."/>
            <person name="Liolios K."/>
            <person name="Woyke T."/>
            <person name="Lynd L.R."/>
        </authorList>
    </citation>
    <scope>NUCLEOTIDE SEQUENCE [LARGE SCALE GENOMIC DNA]</scope>
    <source>
        <strain evidence="15">DSM 19732 / NBRC 101661 / EBR45</strain>
    </source>
</reference>
<evidence type="ECO:0000313" key="15">
    <source>
        <dbReference type="Proteomes" id="UP000005435"/>
    </source>
</evidence>
<comment type="subunit">
    <text evidence="9">Heterooctamer of four alpha and four beta subunits.</text>
</comment>
<dbReference type="KEGG" id="ccl:Clocl_2124"/>
<dbReference type="GO" id="GO:0005829">
    <property type="term" value="C:cytosol"/>
    <property type="evidence" value="ECO:0007669"/>
    <property type="project" value="TreeGrafter"/>
</dbReference>
<comment type="pathway">
    <text evidence="9">Cofactor biosynthesis; (R)-pantothenate biosynthesis; beta-alanine from L-aspartate: step 1/1.</text>
</comment>
<dbReference type="EMBL" id="CP003065">
    <property type="protein sequence ID" value="AEV68718.1"/>
    <property type="molecule type" value="Genomic_DNA"/>
</dbReference>
<feature type="chain" id="PRO_5014007013" description="Aspartate 1-decarboxylase beta chain" evidence="9 13">
    <location>
        <begin position="1"/>
        <end position="24"/>
    </location>
</feature>
<feature type="chain" id="PRO_5014007012" description="Aspartate 1-decarboxylase alpha chain" evidence="9 13">
    <location>
        <begin position="25"/>
        <end position="130"/>
    </location>
</feature>
<evidence type="ECO:0000256" key="1">
    <source>
        <dbReference type="ARBA" id="ARBA00022490"/>
    </source>
</evidence>
<dbReference type="CDD" id="cd06919">
    <property type="entry name" value="Asp_decarbox"/>
    <property type="match status" value="1"/>
</dbReference>
<comment type="subcellular location">
    <subcellularLocation>
        <location evidence="9">Cytoplasm</location>
    </subcellularLocation>
</comment>
<keyword evidence="15" id="KW-1185">Reference proteome</keyword>
<accession>G8LWQ0</accession>
<proteinExistence type="inferred from homology"/>
<evidence type="ECO:0000256" key="4">
    <source>
        <dbReference type="ARBA" id="ARBA00022813"/>
    </source>
</evidence>
<evidence type="ECO:0000256" key="10">
    <source>
        <dbReference type="PIRSR" id="PIRSR006246-1"/>
    </source>
</evidence>
<keyword evidence="1 9" id="KW-0963">Cytoplasm</keyword>
<dbReference type="GO" id="GO:0015940">
    <property type="term" value="P:pantothenate biosynthetic process"/>
    <property type="evidence" value="ECO:0007669"/>
    <property type="project" value="UniProtKB-UniRule"/>
</dbReference>
<evidence type="ECO:0000256" key="12">
    <source>
        <dbReference type="PIRSR" id="PIRSR006246-3"/>
    </source>
</evidence>
<keyword evidence="5 9" id="KW-0865">Zymogen</keyword>
<dbReference type="InterPro" id="IPR009010">
    <property type="entry name" value="Asp_de-COase-like_dom_sf"/>
</dbReference>
<dbReference type="SUPFAM" id="SSF50692">
    <property type="entry name" value="ADC-like"/>
    <property type="match status" value="1"/>
</dbReference>
<feature type="binding site" evidence="9 11">
    <location>
        <begin position="73"/>
        <end position="75"/>
    </location>
    <ligand>
        <name>substrate</name>
    </ligand>
</feature>
<evidence type="ECO:0000256" key="5">
    <source>
        <dbReference type="ARBA" id="ARBA00023145"/>
    </source>
</evidence>
<comment type="similarity">
    <text evidence="9">Belongs to the PanD family.</text>
</comment>
<dbReference type="InterPro" id="IPR003190">
    <property type="entry name" value="Asp_decarbox"/>
</dbReference>
<evidence type="ECO:0000256" key="2">
    <source>
        <dbReference type="ARBA" id="ARBA00022655"/>
    </source>
</evidence>
<dbReference type="PANTHER" id="PTHR21012:SF0">
    <property type="entry name" value="ASPARTATE 1-DECARBOXYLASE"/>
    <property type="match status" value="1"/>
</dbReference>
<dbReference type="RefSeq" id="WP_014255297.1">
    <property type="nucleotide sequence ID" value="NC_016627.1"/>
</dbReference>